<evidence type="ECO:0000313" key="3">
    <source>
        <dbReference type="Proteomes" id="UP000029108"/>
    </source>
</evidence>
<sequence length="83" mass="9140">MNQITLVKRMITLVCAGFYISALAGCTEGTYEDPYIVGNMDNDYSWSYVKLPDGRRVPCITGNSGAITCDWAHADGADQERTQ</sequence>
<reference evidence="2 3" key="1">
    <citation type="submission" date="2014-03" db="EMBL/GenBank/DDBJ databases">
        <title>Genomics of Bifidobacteria.</title>
        <authorList>
            <person name="Ventura M."/>
            <person name="Milani C."/>
            <person name="Lugli G.A."/>
        </authorList>
    </citation>
    <scope>NUCLEOTIDE SEQUENCE [LARGE SCALE GENOMIC DNA]</scope>
    <source>
        <strain evidence="2 3">DSM 23969</strain>
    </source>
</reference>
<dbReference type="AlphaFoldDB" id="A0A086ZU33"/>
<dbReference type="STRING" id="1437608.GCA_000771645_01908"/>
<evidence type="ECO:0008006" key="4">
    <source>
        <dbReference type="Google" id="ProtNLM"/>
    </source>
</evidence>
<accession>A0A086ZU33</accession>
<evidence type="ECO:0000256" key="1">
    <source>
        <dbReference type="SAM" id="SignalP"/>
    </source>
</evidence>
<protein>
    <recommendedName>
        <fullName evidence="4">Lipoprotein</fullName>
    </recommendedName>
</protein>
<comment type="caution">
    <text evidence="2">The sequence shown here is derived from an EMBL/GenBank/DDBJ whole genome shotgun (WGS) entry which is preliminary data.</text>
</comment>
<keyword evidence="1" id="KW-0732">Signal</keyword>
<name>A0A086ZU33_9BIFI</name>
<organism evidence="2 3">
    <name type="scientific">Bifidobacterium biavatii DSM 23969</name>
    <dbReference type="NCBI Taxonomy" id="1437608"/>
    <lineage>
        <taxon>Bacteria</taxon>
        <taxon>Bacillati</taxon>
        <taxon>Actinomycetota</taxon>
        <taxon>Actinomycetes</taxon>
        <taxon>Bifidobacteriales</taxon>
        <taxon>Bifidobacteriaceae</taxon>
        <taxon>Bifidobacterium</taxon>
    </lineage>
</organism>
<feature type="chain" id="PRO_5001818171" description="Lipoprotein" evidence="1">
    <location>
        <begin position="25"/>
        <end position="83"/>
    </location>
</feature>
<gene>
    <name evidence="2" type="ORF">BBIA_2166</name>
</gene>
<proteinExistence type="predicted"/>
<dbReference type="EMBL" id="JGYN01000018">
    <property type="protein sequence ID" value="KFI50033.1"/>
    <property type="molecule type" value="Genomic_DNA"/>
</dbReference>
<keyword evidence="3" id="KW-1185">Reference proteome</keyword>
<dbReference type="Proteomes" id="UP000029108">
    <property type="component" value="Unassembled WGS sequence"/>
</dbReference>
<feature type="signal peptide" evidence="1">
    <location>
        <begin position="1"/>
        <end position="24"/>
    </location>
</feature>
<evidence type="ECO:0000313" key="2">
    <source>
        <dbReference type="EMBL" id="KFI50033.1"/>
    </source>
</evidence>